<proteinExistence type="predicted"/>
<dbReference type="Proteomes" id="UP001602119">
    <property type="component" value="Unassembled WGS sequence"/>
</dbReference>
<organism evidence="1 2">
    <name type="scientific">Microtetraspora fusca</name>
    <dbReference type="NCBI Taxonomy" id="1997"/>
    <lineage>
        <taxon>Bacteria</taxon>
        <taxon>Bacillati</taxon>
        <taxon>Actinomycetota</taxon>
        <taxon>Actinomycetes</taxon>
        <taxon>Streptosporangiales</taxon>
        <taxon>Streptosporangiaceae</taxon>
        <taxon>Microtetraspora</taxon>
    </lineage>
</organism>
<keyword evidence="2" id="KW-1185">Reference proteome</keyword>
<evidence type="ECO:0000313" key="1">
    <source>
        <dbReference type="EMBL" id="MFF4772507.1"/>
    </source>
</evidence>
<sequence>MHPEVRHALVEAGWRPGRRVDPSLWISPLRQEGFQINERARAILCEYGGLKVERQGKGVSDNFDFDPFDAASGLADEAEMLTMDYGEVYTPIGMWSGQYVSYVGECGRVVAVGPGWDWKLGDSLEEALELVVLGNREIECIKTRVAGAAPFPAPKPGSTT</sequence>
<dbReference type="RefSeq" id="WP_387340919.1">
    <property type="nucleotide sequence ID" value="NZ_JBIAXI010000003.1"/>
</dbReference>
<protein>
    <submittedName>
        <fullName evidence="1">SUKH-3 domain-containing protein</fullName>
    </submittedName>
</protein>
<dbReference type="EMBL" id="JBIAXI010000003">
    <property type="protein sequence ID" value="MFF4772507.1"/>
    <property type="molecule type" value="Genomic_DNA"/>
</dbReference>
<reference evidence="1 2" key="1">
    <citation type="submission" date="2024-10" db="EMBL/GenBank/DDBJ databases">
        <title>The Natural Products Discovery Center: Release of the First 8490 Sequenced Strains for Exploring Actinobacteria Biosynthetic Diversity.</title>
        <authorList>
            <person name="Kalkreuter E."/>
            <person name="Kautsar S.A."/>
            <person name="Yang D."/>
            <person name="Bader C.D."/>
            <person name="Teijaro C.N."/>
            <person name="Fluegel L."/>
            <person name="Davis C.M."/>
            <person name="Simpson J.R."/>
            <person name="Lauterbach L."/>
            <person name="Steele A.D."/>
            <person name="Gui C."/>
            <person name="Meng S."/>
            <person name="Li G."/>
            <person name="Viehrig K."/>
            <person name="Ye F."/>
            <person name="Su P."/>
            <person name="Kiefer A.F."/>
            <person name="Nichols A."/>
            <person name="Cepeda A.J."/>
            <person name="Yan W."/>
            <person name="Fan B."/>
            <person name="Jiang Y."/>
            <person name="Adhikari A."/>
            <person name="Zheng C.-J."/>
            <person name="Schuster L."/>
            <person name="Cowan T.M."/>
            <person name="Smanski M.J."/>
            <person name="Chevrette M.G."/>
            <person name="De Carvalho L.P.S."/>
            <person name="Shen B."/>
        </authorList>
    </citation>
    <scope>NUCLEOTIDE SEQUENCE [LARGE SCALE GENOMIC DNA]</scope>
    <source>
        <strain evidence="1 2">NPDC001281</strain>
    </source>
</reference>
<dbReference type="InterPro" id="IPR025850">
    <property type="entry name" value="SUKH-3"/>
</dbReference>
<evidence type="ECO:0000313" key="2">
    <source>
        <dbReference type="Proteomes" id="UP001602119"/>
    </source>
</evidence>
<comment type="caution">
    <text evidence="1">The sequence shown here is derived from an EMBL/GenBank/DDBJ whole genome shotgun (WGS) entry which is preliminary data.</text>
</comment>
<dbReference type="Pfam" id="PF14433">
    <property type="entry name" value="SUKH-3"/>
    <property type="match status" value="1"/>
</dbReference>
<accession>A0ABW6V386</accession>
<name>A0ABW6V386_MICFU</name>
<gene>
    <name evidence="1" type="ORF">ACFY05_06580</name>
</gene>